<dbReference type="Pfam" id="PF01789">
    <property type="entry name" value="PsbP"/>
    <property type="match status" value="1"/>
</dbReference>
<dbReference type="InterPro" id="IPR002683">
    <property type="entry name" value="PsbP_C"/>
</dbReference>
<dbReference type="GO" id="GO:0009523">
    <property type="term" value="C:photosystem II"/>
    <property type="evidence" value="ECO:0007669"/>
    <property type="project" value="InterPro"/>
</dbReference>
<dbReference type="SUPFAM" id="SSF55724">
    <property type="entry name" value="Mog1p/PsbP-like"/>
    <property type="match status" value="1"/>
</dbReference>
<gene>
    <name evidence="2" type="ORF">HTAM1171_LOCUS8413</name>
</gene>
<evidence type="ECO:0000259" key="1">
    <source>
        <dbReference type="Pfam" id="PF01789"/>
    </source>
</evidence>
<dbReference type="GO" id="GO:0019898">
    <property type="term" value="C:extrinsic component of membrane"/>
    <property type="evidence" value="ECO:0007669"/>
    <property type="project" value="InterPro"/>
</dbReference>
<name>A0A7S2MUX6_9STRA</name>
<dbReference type="GO" id="GO:0015979">
    <property type="term" value="P:photosynthesis"/>
    <property type="evidence" value="ECO:0007669"/>
    <property type="project" value="InterPro"/>
</dbReference>
<protein>
    <recommendedName>
        <fullName evidence="1">PsbP C-terminal domain-containing protein</fullName>
    </recommendedName>
</protein>
<dbReference type="GO" id="GO:0005509">
    <property type="term" value="F:calcium ion binding"/>
    <property type="evidence" value="ECO:0007669"/>
    <property type="project" value="InterPro"/>
</dbReference>
<sequence>MGMTTSLSYSPTVIKADLISGRKSTPEEEETYYEFDLAVAPETCPSKSADNLGLGFCPYDSVLLASAIVKDGRMYVCTVECSKEQWKRSSSDLKRVRSSFRVV</sequence>
<reference evidence="2" key="1">
    <citation type="submission" date="2021-01" db="EMBL/GenBank/DDBJ databases">
        <authorList>
            <person name="Corre E."/>
            <person name="Pelletier E."/>
            <person name="Niang G."/>
            <person name="Scheremetjew M."/>
            <person name="Finn R."/>
            <person name="Kale V."/>
            <person name="Holt S."/>
            <person name="Cochrane G."/>
            <person name="Meng A."/>
            <person name="Brown T."/>
            <person name="Cohen L."/>
        </authorList>
    </citation>
    <scope>NUCLEOTIDE SEQUENCE</scope>
    <source>
        <strain evidence="2">CCMP826</strain>
    </source>
</reference>
<accession>A0A7S2MUX6</accession>
<dbReference type="Gene3D" id="3.40.1000.10">
    <property type="entry name" value="Mog1/PsbP, alpha/beta/alpha sandwich"/>
    <property type="match status" value="1"/>
</dbReference>
<proteinExistence type="predicted"/>
<dbReference type="AlphaFoldDB" id="A0A7S2MUX6"/>
<feature type="domain" description="PsbP C-terminal" evidence="1">
    <location>
        <begin position="13"/>
        <end position="102"/>
    </location>
</feature>
<evidence type="ECO:0000313" key="2">
    <source>
        <dbReference type="EMBL" id="CAD9503922.1"/>
    </source>
</evidence>
<dbReference type="EMBL" id="HBGV01013771">
    <property type="protein sequence ID" value="CAD9503922.1"/>
    <property type="molecule type" value="Transcribed_RNA"/>
</dbReference>
<organism evidence="2">
    <name type="scientific">Helicotheca tamesis</name>
    <dbReference type="NCBI Taxonomy" id="374047"/>
    <lineage>
        <taxon>Eukaryota</taxon>
        <taxon>Sar</taxon>
        <taxon>Stramenopiles</taxon>
        <taxon>Ochrophyta</taxon>
        <taxon>Bacillariophyta</taxon>
        <taxon>Mediophyceae</taxon>
        <taxon>Lithodesmiophycidae</taxon>
        <taxon>Lithodesmiales</taxon>
        <taxon>Lithodesmiaceae</taxon>
        <taxon>Helicotheca</taxon>
    </lineage>
</organism>
<dbReference type="InterPro" id="IPR016123">
    <property type="entry name" value="Mog1/PsbP_a/b/a-sand"/>
</dbReference>